<accession>A0AAV8TCJ0</accession>
<dbReference type="PANTHER" id="PTHR46776">
    <property type="entry name" value="CYCLIN-DEPENDENT KINASE INHIBITOR 4-RELATED"/>
    <property type="match status" value="1"/>
</dbReference>
<evidence type="ECO:0000313" key="8">
    <source>
        <dbReference type="EMBL" id="KAJ8764526.1"/>
    </source>
</evidence>
<dbReference type="InterPro" id="IPR044898">
    <property type="entry name" value="CDI_dom_sf"/>
</dbReference>
<dbReference type="EMBL" id="JAIWQS010000005">
    <property type="protein sequence ID" value="KAJ8764526.1"/>
    <property type="molecule type" value="Genomic_DNA"/>
</dbReference>
<comment type="similarity">
    <text evidence="2 5">Belongs to the CDI family. ICK/KRP subfamily.</text>
</comment>
<dbReference type="AlphaFoldDB" id="A0AAV8TCJ0"/>
<protein>
    <recommendedName>
        <fullName evidence="5">Cyclin-dependent kinase inhibitor</fullName>
    </recommendedName>
</protein>
<dbReference type="PIRSF" id="PIRSF017811">
    <property type="entry name" value="CDK_inhib_pln"/>
    <property type="match status" value="1"/>
</dbReference>
<dbReference type="Gene3D" id="4.10.365.10">
    <property type="entry name" value="p27"/>
    <property type="match status" value="1"/>
</dbReference>
<name>A0AAV8TCJ0_9ROSI</name>
<dbReference type="GO" id="GO:0051726">
    <property type="term" value="P:regulation of cell cycle"/>
    <property type="evidence" value="ECO:0007669"/>
    <property type="project" value="InterPro"/>
</dbReference>
<feature type="compositionally biased region" description="Basic and acidic residues" evidence="6">
    <location>
        <begin position="111"/>
        <end position="126"/>
    </location>
</feature>
<evidence type="ECO:0000256" key="5">
    <source>
        <dbReference type="PIRNR" id="PIRNR017811"/>
    </source>
</evidence>
<evidence type="ECO:0000256" key="1">
    <source>
        <dbReference type="ARBA" id="ARBA00004642"/>
    </source>
</evidence>
<comment type="caution">
    <text evidence="8">The sequence shown here is derived from an EMBL/GenBank/DDBJ whole genome shotgun (WGS) entry which is preliminary data.</text>
</comment>
<dbReference type="GO" id="GO:0005654">
    <property type="term" value="C:nucleoplasm"/>
    <property type="evidence" value="ECO:0007669"/>
    <property type="project" value="UniProtKB-SubCell"/>
</dbReference>
<keyword evidence="4" id="KW-0131">Cell cycle</keyword>
<comment type="subcellular location">
    <subcellularLocation>
        <location evidence="1">Nucleus</location>
        <location evidence="1">Nucleoplasm</location>
    </subcellularLocation>
</comment>
<keyword evidence="3 5" id="KW-0649">Protein kinase inhibitor</keyword>
<reference evidence="8 9" key="1">
    <citation type="submission" date="2021-09" db="EMBL/GenBank/DDBJ databases">
        <title>Genomic insights and catalytic innovation underlie evolution of tropane alkaloids biosynthesis.</title>
        <authorList>
            <person name="Wang Y.-J."/>
            <person name="Tian T."/>
            <person name="Huang J.-P."/>
            <person name="Huang S.-X."/>
        </authorList>
    </citation>
    <scope>NUCLEOTIDE SEQUENCE [LARGE SCALE GENOMIC DNA]</scope>
    <source>
        <strain evidence="8">KIB-2018</strain>
        <tissue evidence="8">Leaf</tissue>
    </source>
</reference>
<dbReference type="Pfam" id="PF02234">
    <property type="entry name" value="CDI"/>
    <property type="match status" value="1"/>
</dbReference>
<proteinExistence type="inferred from homology"/>
<feature type="domain" description="Cyclin-dependent kinase inhibitor" evidence="7">
    <location>
        <begin position="174"/>
        <end position="219"/>
    </location>
</feature>
<dbReference type="GO" id="GO:0004861">
    <property type="term" value="F:cyclin-dependent protein serine/threonine kinase inhibitor activity"/>
    <property type="evidence" value="ECO:0007669"/>
    <property type="project" value="UniProtKB-UniRule"/>
</dbReference>
<evidence type="ECO:0000256" key="6">
    <source>
        <dbReference type="SAM" id="MobiDB-lite"/>
    </source>
</evidence>
<evidence type="ECO:0000313" key="9">
    <source>
        <dbReference type="Proteomes" id="UP001159364"/>
    </source>
</evidence>
<keyword evidence="9" id="KW-1185">Reference proteome</keyword>
<dbReference type="InterPro" id="IPR044275">
    <property type="entry name" value="KRP"/>
</dbReference>
<organism evidence="8 9">
    <name type="scientific">Erythroxylum novogranatense</name>
    <dbReference type="NCBI Taxonomy" id="1862640"/>
    <lineage>
        <taxon>Eukaryota</taxon>
        <taxon>Viridiplantae</taxon>
        <taxon>Streptophyta</taxon>
        <taxon>Embryophyta</taxon>
        <taxon>Tracheophyta</taxon>
        <taxon>Spermatophyta</taxon>
        <taxon>Magnoliopsida</taxon>
        <taxon>eudicotyledons</taxon>
        <taxon>Gunneridae</taxon>
        <taxon>Pentapetalae</taxon>
        <taxon>rosids</taxon>
        <taxon>fabids</taxon>
        <taxon>Malpighiales</taxon>
        <taxon>Erythroxylaceae</taxon>
        <taxon>Erythroxylum</taxon>
    </lineage>
</organism>
<evidence type="ECO:0000256" key="2">
    <source>
        <dbReference type="ARBA" id="ARBA00010274"/>
    </source>
</evidence>
<feature type="region of interest" description="Disordered" evidence="6">
    <location>
        <begin position="150"/>
        <end position="178"/>
    </location>
</feature>
<sequence length="221" mass="25013">MRKCRAIAAVEMAEVTGVRTRARALALTAVAVAAASSGSDKKRKDNCQELNISIKLRNSSATTRRRRCVTIKPENSVSSYPEVNSWHRSVIEDRCSSPSSASCRSSNGSSERIKFPDPDKEERAEGETSMDYSCRERRETTTWSEVREELLDDLDSTARPSGSSSRRRSTAAEKMPTEAELEEFFAEAEKGLKKQFVEKYNYDIEKDMALEGRWEWVRLKP</sequence>
<gene>
    <name evidence="8" type="ORF">K2173_006266</name>
</gene>
<feature type="compositionally biased region" description="Low complexity" evidence="6">
    <location>
        <begin position="96"/>
        <end position="110"/>
    </location>
</feature>
<evidence type="ECO:0000256" key="3">
    <source>
        <dbReference type="ARBA" id="ARBA00023013"/>
    </source>
</evidence>
<dbReference type="Proteomes" id="UP001159364">
    <property type="component" value="Linkage Group LG05"/>
</dbReference>
<feature type="region of interest" description="Disordered" evidence="6">
    <location>
        <begin position="96"/>
        <end position="138"/>
    </location>
</feature>
<dbReference type="InterPro" id="IPR003175">
    <property type="entry name" value="CDI_dom"/>
</dbReference>
<evidence type="ECO:0000259" key="7">
    <source>
        <dbReference type="Pfam" id="PF02234"/>
    </source>
</evidence>
<evidence type="ECO:0000256" key="4">
    <source>
        <dbReference type="ARBA" id="ARBA00023306"/>
    </source>
</evidence>